<evidence type="ECO:0000256" key="5">
    <source>
        <dbReference type="ARBA" id="ARBA00023049"/>
    </source>
</evidence>
<dbReference type="InterPro" id="IPR001506">
    <property type="entry name" value="Peptidase_M12A"/>
</dbReference>
<dbReference type="InterPro" id="IPR024079">
    <property type="entry name" value="MetalloPept_cat_dom_sf"/>
</dbReference>
<organism evidence="8 9">
    <name type="scientific">Acrobeloides nanus</name>
    <dbReference type="NCBI Taxonomy" id="290746"/>
    <lineage>
        <taxon>Eukaryota</taxon>
        <taxon>Metazoa</taxon>
        <taxon>Ecdysozoa</taxon>
        <taxon>Nematoda</taxon>
        <taxon>Chromadorea</taxon>
        <taxon>Rhabditida</taxon>
        <taxon>Tylenchina</taxon>
        <taxon>Cephalobomorpha</taxon>
        <taxon>Cephaloboidea</taxon>
        <taxon>Cephalobidae</taxon>
        <taxon>Acrobeloides</taxon>
    </lineage>
</organism>
<dbReference type="WBParaSite" id="ACRNAN_scaffold3632.g16978.t1">
    <property type="protein sequence ID" value="ACRNAN_scaffold3632.g16978.t1"/>
    <property type="gene ID" value="ACRNAN_scaffold3632.g16978"/>
</dbReference>
<dbReference type="GO" id="GO:0046872">
    <property type="term" value="F:metal ion binding"/>
    <property type="evidence" value="ECO:0007669"/>
    <property type="project" value="UniProtKB-KW"/>
</dbReference>
<keyword evidence="3" id="KW-0378">Hydrolase</keyword>
<keyword evidence="4" id="KW-0862">Zinc</keyword>
<dbReference type="AlphaFoldDB" id="A0A914DRM7"/>
<evidence type="ECO:0000313" key="9">
    <source>
        <dbReference type="WBParaSite" id="ACRNAN_scaffold3632.g16978.t1"/>
    </source>
</evidence>
<dbReference type="GO" id="GO:0006508">
    <property type="term" value="P:proteolysis"/>
    <property type="evidence" value="ECO:0007669"/>
    <property type="project" value="UniProtKB-KW"/>
</dbReference>
<evidence type="ECO:0000256" key="3">
    <source>
        <dbReference type="ARBA" id="ARBA00022801"/>
    </source>
</evidence>
<dbReference type="Proteomes" id="UP000887540">
    <property type="component" value="Unplaced"/>
</dbReference>
<dbReference type="Gene3D" id="3.40.390.10">
    <property type="entry name" value="Collagenase (Catalytic Domain)"/>
    <property type="match status" value="1"/>
</dbReference>
<keyword evidence="5" id="KW-0482">Metalloprotease</keyword>
<reference evidence="9" key="1">
    <citation type="submission" date="2022-11" db="UniProtKB">
        <authorList>
            <consortium name="WormBaseParasite"/>
        </authorList>
    </citation>
    <scope>IDENTIFICATION</scope>
</reference>
<proteinExistence type="predicted"/>
<evidence type="ECO:0000259" key="7">
    <source>
        <dbReference type="PROSITE" id="PS51864"/>
    </source>
</evidence>
<name>A0A914DRM7_9BILA</name>
<evidence type="ECO:0000256" key="6">
    <source>
        <dbReference type="PROSITE-ProRule" id="PRU01211"/>
    </source>
</evidence>
<sequence length="226" mass="25534">MYAFSKNGKPTIVPKKPGVTIGQRQGFSSIDIYKINKFYGCEMEEEILQNMPSVIKVKGTNSSLREAWLEMPETYSQDCKSGQSRLVYYEAVSEPLPGKVFEASLRNERKIAFTIESYAISDVNGRKKRSAAREDHYDCKHFCLCAFNTNGGLGICYVPVQTNNFYINFISNCQGDACYIYAAIYDKSHGYRRPGFMEEGTNKPFVSPNPYHVPVGPNSGYLKNML</sequence>
<dbReference type="PANTHER" id="PTHR10127">
    <property type="entry name" value="DISCOIDIN, CUB, EGF, LAMININ , AND ZINC METALLOPROTEASE DOMAIN CONTAINING"/>
    <property type="match status" value="1"/>
</dbReference>
<accession>A0A914DRM7</accession>
<dbReference type="Pfam" id="PF01400">
    <property type="entry name" value="Astacin"/>
    <property type="match status" value="1"/>
</dbReference>
<evidence type="ECO:0000256" key="2">
    <source>
        <dbReference type="ARBA" id="ARBA00022723"/>
    </source>
</evidence>
<keyword evidence="1" id="KW-0645">Protease</keyword>
<comment type="caution">
    <text evidence="6">Lacks conserved residue(s) required for the propagation of feature annotation.</text>
</comment>
<dbReference type="GO" id="GO:0004222">
    <property type="term" value="F:metalloendopeptidase activity"/>
    <property type="evidence" value="ECO:0007669"/>
    <property type="project" value="InterPro"/>
</dbReference>
<dbReference type="PROSITE" id="PS51864">
    <property type="entry name" value="ASTACIN"/>
    <property type="match status" value="1"/>
</dbReference>
<keyword evidence="8" id="KW-1185">Reference proteome</keyword>
<dbReference type="SUPFAM" id="SSF55486">
    <property type="entry name" value="Metalloproteases ('zincins'), catalytic domain"/>
    <property type="match status" value="1"/>
</dbReference>
<evidence type="ECO:0000256" key="1">
    <source>
        <dbReference type="ARBA" id="ARBA00022670"/>
    </source>
</evidence>
<keyword evidence="2" id="KW-0479">Metal-binding</keyword>
<evidence type="ECO:0000256" key="4">
    <source>
        <dbReference type="ARBA" id="ARBA00022833"/>
    </source>
</evidence>
<feature type="domain" description="Peptidase M12A" evidence="7">
    <location>
        <begin position="1"/>
        <end position="42"/>
    </location>
</feature>
<dbReference type="PANTHER" id="PTHR10127:SF780">
    <property type="entry name" value="METALLOENDOPEPTIDASE"/>
    <property type="match status" value="1"/>
</dbReference>
<protein>
    <submittedName>
        <fullName evidence="9">Peptidase M12A domain-containing protein</fullName>
    </submittedName>
</protein>
<evidence type="ECO:0000313" key="8">
    <source>
        <dbReference type="Proteomes" id="UP000887540"/>
    </source>
</evidence>